<dbReference type="Pfam" id="PF01740">
    <property type="entry name" value="STAS"/>
    <property type="match status" value="1"/>
</dbReference>
<dbReference type="EMBL" id="FONG01000010">
    <property type="protein sequence ID" value="SFF23721.1"/>
    <property type="molecule type" value="Genomic_DNA"/>
</dbReference>
<gene>
    <name evidence="2" type="ORF">SAMN05216251_11031</name>
</gene>
<accession>A0A1I2H4X5</accession>
<dbReference type="InterPro" id="IPR036513">
    <property type="entry name" value="STAS_dom_sf"/>
</dbReference>
<sequence length="102" mass="10737">MDSAPTSPHVVTAEGDLDVGNLAPLEARLRAAIAASPAVILDVGAVTFADSSFLNLLLRTHQNADLRIVGLHPPLDRLFQLVGVDGVLNVFPTVDEARASSR</sequence>
<dbReference type="CDD" id="cd07043">
    <property type="entry name" value="STAS_anti-anti-sigma_factors"/>
    <property type="match status" value="1"/>
</dbReference>
<feature type="domain" description="STAS" evidence="1">
    <location>
        <begin position="10"/>
        <end position="101"/>
    </location>
</feature>
<keyword evidence="3" id="KW-1185">Reference proteome</keyword>
<dbReference type="SUPFAM" id="SSF52091">
    <property type="entry name" value="SpoIIaa-like"/>
    <property type="match status" value="1"/>
</dbReference>
<dbReference type="InterPro" id="IPR002645">
    <property type="entry name" value="STAS_dom"/>
</dbReference>
<protein>
    <submittedName>
        <fullName evidence="2">Anti-anti-sigma factor</fullName>
    </submittedName>
</protein>
<dbReference type="Proteomes" id="UP000199323">
    <property type="component" value="Unassembled WGS sequence"/>
</dbReference>
<name>A0A1I2H4X5_9ACTN</name>
<dbReference type="STRING" id="380248.SAMN05216251_11031"/>
<organism evidence="2 3">
    <name type="scientific">Actinacidiphila alni</name>
    <dbReference type="NCBI Taxonomy" id="380248"/>
    <lineage>
        <taxon>Bacteria</taxon>
        <taxon>Bacillati</taxon>
        <taxon>Actinomycetota</taxon>
        <taxon>Actinomycetes</taxon>
        <taxon>Kitasatosporales</taxon>
        <taxon>Streptomycetaceae</taxon>
        <taxon>Actinacidiphila</taxon>
    </lineage>
</organism>
<evidence type="ECO:0000313" key="3">
    <source>
        <dbReference type="Proteomes" id="UP000199323"/>
    </source>
</evidence>
<evidence type="ECO:0000313" key="2">
    <source>
        <dbReference type="EMBL" id="SFF23721.1"/>
    </source>
</evidence>
<dbReference type="AlphaFoldDB" id="A0A1I2H4X5"/>
<dbReference type="PROSITE" id="PS50801">
    <property type="entry name" value="STAS"/>
    <property type="match status" value="1"/>
</dbReference>
<dbReference type="GO" id="GO:0043856">
    <property type="term" value="F:anti-sigma factor antagonist activity"/>
    <property type="evidence" value="ECO:0007669"/>
    <property type="project" value="TreeGrafter"/>
</dbReference>
<dbReference type="Gene3D" id="3.30.750.24">
    <property type="entry name" value="STAS domain"/>
    <property type="match status" value="1"/>
</dbReference>
<dbReference type="PANTHER" id="PTHR33495">
    <property type="entry name" value="ANTI-SIGMA FACTOR ANTAGONIST TM_1081-RELATED-RELATED"/>
    <property type="match status" value="1"/>
</dbReference>
<proteinExistence type="predicted"/>
<evidence type="ECO:0000259" key="1">
    <source>
        <dbReference type="PROSITE" id="PS50801"/>
    </source>
</evidence>
<dbReference type="PANTHER" id="PTHR33495:SF2">
    <property type="entry name" value="ANTI-SIGMA FACTOR ANTAGONIST TM_1081-RELATED"/>
    <property type="match status" value="1"/>
</dbReference>
<reference evidence="2 3" key="1">
    <citation type="submission" date="2016-10" db="EMBL/GenBank/DDBJ databases">
        <authorList>
            <person name="de Groot N.N."/>
        </authorList>
    </citation>
    <scope>NUCLEOTIDE SEQUENCE [LARGE SCALE GENOMIC DNA]</scope>
    <source>
        <strain evidence="2 3">CGMCC 4.3510</strain>
    </source>
</reference>